<reference evidence="6 7" key="1">
    <citation type="journal article" date="2018" name="Biotechnol. Biofuels">
        <title>Integrative visual omics of the white-rot fungus Polyporus brumalis exposes the biotechnological potential of its oxidative enzymes for delignifying raw plant biomass.</title>
        <authorList>
            <person name="Miyauchi S."/>
            <person name="Rancon A."/>
            <person name="Drula E."/>
            <person name="Hage H."/>
            <person name="Chaduli D."/>
            <person name="Favel A."/>
            <person name="Grisel S."/>
            <person name="Henrissat B."/>
            <person name="Herpoel-Gimbert I."/>
            <person name="Ruiz-Duenas F.J."/>
            <person name="Chevret D."/>
            <person name="Hainaut M."/>
            <person name="Lin J."/>
            <person name="Wang M."/>
            <person name="Pangilinan J."/>
            <person name="Lipzen A."/>
            <person name="Lesage-Meessen L."/>
            <person name="Navarro D."/>
            <person name="Riley R."/>
            <person name="Grigoriev I.V."/>
            <person name="Zhou S."/>
            <person name="Raouche S."/>
            <person name="Rosso M.N."/>
        </authorList>
    </citation>
    <scope>NUCLEOTIDE SEQUENCE [LARGE SCALE GENOMIC DNA]</scope>
    <source>
        <strain evidence="6 7">BRFM 1820</strain>
    </source>
</reference>
<name>A0A371CRK3_9APHY</name>
<feature type="compositionally biased region" description="Polar residues" evidence="4">
    <location>
        <begin position="364"/>
        <end position="382"/>
    </location>
</feature>
<dbReference type="SMART" id="SM00066">
    <property type="entry name" value="GAL4"/>
    <property type="match status" value="1"/>
</dbReference>
<dbReference type="SUPFAM" id="SSF57701">
    <property type="entry name" value="Zn2/Cys6 DNA-binding domain"/>
    <property type="match status" value="1"/>
</dbReference>
<evidence type="ECO:0000256" key="1">
    <source>
        <dbReference type="ARBA" id="ARBA00004123"/>
    </source>
</evidence>
<gene>
    <name evidence="6" type="ORF">OH76DRAFT_1391265</name>
</gene>
<dbReference type="GO" id="GO:0000981">
    <property type="term" value="F:DNA-binding transcription factor activity, RNA polymerase II-specific"/>
    <property type="evidence" value="ECO:0007669"/>
    <property type="project" value="InterPro"/>
</dbReference>
<dbReference type="Gene3D" id="4.10.240.10">
    <property type="entry name" value="Zn(2)-C6 fungal-type DNA-binding domain"/>
    <property type="match status" value="1"/>
</dbReference>
<protein>
    <recommendedName>
        <fullName evidence="5">Zn(2)-C6 fungal-type domain-containing protein</fullName>
    </recommendedName>
</protein>
<feature type="region of interest" description="Disordered" evidence="4">
    <location>
        <begin position="1"/>
        <end position="55"/>
    </location>
</feature>
<dbReference type="PROSITE" id="PS00463">
    <property type="entry name" value="ZN2_CY6_FUNGAL_1"/>
    <property type="match status" value="1"/>
</dbReference>
<dbReference type="InterPro" id="IPR036864">
    <property type="entry name" value="Zn2-C6_fun-type_DNA-bd_sf"/>
</dbReference>
<feature type="region of interest" description="Disordered" evidence="4">
    <location>
        <begin position="408"/>
        <end position="430"/>
    </location>
</feature>
<dbReference type="OrthoDB" id="4934715at2759"/>
<keyword evidence="3" id="KW-0539">Nucleus</keyword>
<dbReference type="AlphaFoldDB" id="A0A371CRK3"/>
<dbReference type="InterPro" id="IPR050613">
    <property type="entry name" value="Sec_Metabolite_Reg"/>
</dbReference>
<dbReference type="GO" id="GO:0006351">
    <property type="term" value="P:DNA-templated transcription"/>
    <property type="evidence" value="ECO:0007669"/>
    <property type="project" value="InterPro"/>
</dbReference>
<dbReference type="GO" id="GO:0005634">
    <property type="term" value="C:nucleus"/>
    <property type="evidence" value="ECO:0007669"/>
    <property type="project" value="UniProtKB-SubCell"/>
</dbReference>
<dbReference type="CDD" id="cd12148">
    <property type="entry name" value="fungal_TF_MHR"/>
    <property type="match status" value="1"/>
</dbReference>
<feature type="compositionally biased region" description="Low complexity" evidence="4">
    <location>
        <begin position="233"/>
        <end position="258"/>
    </location>
</feature>
<dbReference type="InterPro" id="IPR001138">
    <property type="entry name" value="Zn2Cys6_DnaBD"/>
</dbReference>
<comment type="subcellular location">
    <subcellularLocation>
        <location evidence="1">Nucleus</location>
    </subcellularLocation>
</comment>
<dbReference type="STRING" id="139420.A0A371CRK3"/>
<dbReference type="Pfam" id="PF00172">
    <property type="entry name" value="Zn_clus"/>
    <property type="match status" value="1"/>
</dbReference>
<evidence type="ECO:0000313" key="6">
    <source>
        <dbReference type="EMBL" id="RDX42877.1"/>
    </source>
</evidence>
<dbReference type="PANTHER" id="PTHR31001">
    <property type="entry name" value="UNCHARACTERIZED TRANSCRIPTIONAL REGULATORY PROTEIN"/>
    <property type="match status" value="1"/>
</dbReference>
<dbReference type="InterPro" id="IPR007219">
    <property type="entry name" value="XnlR_reg_dom"/>
</dbReference>
<keyword evidence="2" id="KW-0479">Metal-binding</keyword>
<feature type="region of interest" description="Disordered" evidence="4">
    <location>
        <begin position="363"/>
        <end position="382"/>
    </location>
</feature>
<dbReference type="SMART" id="SM00906">
    <property type="entry name" value="Fungal_trans"/>
    <property type="match status" value="1"/>
</dbReference>
<dbReference type="GO" id="GO:0008270">
    <property type="term" value="F:zinc ion binding"/>
    <property type="evidence" value="ECO:0007669"/>
    <property type="project" value="InterPro"/>
</dbReference>
<keyword evidence="7" id="KW-1185">Reference proteome</keyword>
<evidence type="ECO:0000256" key="2">
    <source>
        <dbReference type="ARBA" id="ARBA00022723"/>
    </source>
</evidence>
<evidence type="ECO:0000313" key="7">
    <source>
        <dbReference type="Proteomes" id="UP000256964"/>
    </source>
</evidence>
<dbReference type="PROSITE" id="PS50048">
    <property type="entry name" value="ZN2_CY6_FUNGAL_2"/>
    <property type="match status" value="1"/>
</dbReference>
<evidence type="ECO:0000256" key="4">
    <source>
        <dbReference type="SAM" id="MobiDB-lite"/>
    </source>
</evidence>
<dbReference type="Proteomes" id="UP000256964">
    <property type="component" value="Unassembled WGS sequence"/>
</dbReference>
<dbReference type="Pfam" id="PF04082">
    <property type="entry name" value="Fungal_trans"/>
    <property type="match status" value="1"/>
</dbReference>
<dbReference type="GO" id="GO:0003677">
    <property type="term" value="F:DNA binding"/>
    <property type="evidence" value="ECO:0007669"/>
    <property type="project" value="InterPro"/>
</dbReference>
<proteinExistence type="predicted"/>
<sequence length="816" mass="85966">MESTPGLDDPRAHTPASAMGYAPTPSSSALQNGQPSEHTPGPGAPSASGQQKFSNGPHIRSRITVVCAECKRLKLKCDRRTPCSSCLKRDTVQRCVYSQAAAEKVDVQTLHNRIIEIEKVLAQLQAAPSSMPVSAALAGIPAFKQTNAIAGPSRAGPVPPSTSSLMAGFPCNDRALLAQGASGSSVVISLEDVVSLWLNELEELGFDPTPRMAESGAGSMRPPPASSIVKLEPTPVSIPSPSSSFAPGLGSQSSSGGLATLHPPAPYDAFLPPPSAGPSALPQVTAALISYLPAEPVRTRYLKAFRETMLLHPSFNVPHFEQRIMAVFTWAETGETSSTAAAAYGSKPMTKADLARDIFFSSAKPGSSSRANGATAPNSSSNTPKPTLSFFSAACAAFALGALVARDDGPGGDPSGPSPPSSSGPGDASGTPAMLIALSEQSLQLFEKTAAYDIDSVIAMILQVLYMLYEGQMSVAQGVFPLVGKMVNVARMMGLAMDPDEFLGTYNLFEAETRRRIWWEVFYFDLFAADCMGQPPLIADNTHTTRLPADVDEDKFTPSCVAVPEPDEFGSAPADASSVYFSLKCRLAQLVKNVKKQTFRDPLADDSGADALSIEQAGAFEADVAAFLQELPAAFRLDFTDDLGKPVPALGPGESPARVAQKCELAIVANRMIVKLYLPFLKEAAASRRPCHQAVFGTISAAHNIVCAAKVVHAVWKRKGAVRPAMFDFYDFGRTVFDAAVVCAHAVVQEPMSIVAAEGMKSVVCALEILREIGTSRMGVEGTRNGGRSEAVRIVEVMKRKAEAARGGGAVGTAGT</sequence>
<evidence type="ECO:0000259" key="5">
    <source>
        <dbReference type="PROSITE" id="PS50048"/>
    </source>
</evidence>
<dbReference type="CDD" id="cd00067">
    <property type="entry name" value="GAL4"/>
    <property type="match status" value="1"/>
</dbReference>
<feature type="compositionally biased region" description="Polar residues" evidence="4">
    <location>
        <begin position="24"/>
        <end position="37"/>
    </location>
</feature>
<dbReference type="EMBL" id="KZ857475">
    <property type="protein sequence ID" value="RDX42877.1"/>
    <property type="molecule type" value="Genomic_DNA"/>
</dbReference>
<feature type="region of interest" description="Disordered" evidence="4">
    <location>
        <begin position="209"/>
        <end position="258"/>
    </location>
</feature>
<accession>A0A371CRK3</accession>
<feature type="non-terminal residue" evidence="6">
    <location>
        <position position="816"/>
    </location>
</feature>
<dbReference type="PANTHER" id="PTHR31001:SF81">
    <property type="entry name" value="ZN(II)2CYS6 TRANSCRIPTION FACTOR"/>
    <property type="match status" value="1"/>
</dbReference>
<feature type="domain" description="Zn(2)-C6 fungal-type" evidence="5">
    <location>
        <begin position="66"/>
        <end position="97"/>
    </location>
</feature>
<evidence type="ECO:0000256" key="3">
    <source>
        <dbReference type="ARBA" id="ARBA00023242"/>
    </source>
</evidence>
<organism evidence="6 7">
    <name type="scientific">Lentinus brumalis</name>
    <dbReference type="NCBI Taxonomy" id="2498619"/>
    <lineage>
        <taxon>Eukaryota</taxon>
        <taxon>Fungi</taxon>
        <taxon>Dikarya</taxon>
        <taxon>Basidiomycota</taxon>
        <taxon>Agaricomycotina</taxon>
        <taxon>Agaricomycetes</taxon>
        <taxon>Polyporales</taxon>
        <taxon>Polyporaceae</taxon>
        <taxon>Lentinus</taxon>
    </lineage>
</organism>